<protein>
    <submittedName>
        <fullName evidence="10">Multidrug efflux SMR transporter</fullName>
    </submittedName>
</protein>
<dbReference type="Gene3D" id="1.10.3730.20">
    <property type="match status" value="1"/>
</dbReference>
<dbReference type="SUPFAM" id="SSF103481">
    <property type="entry name" value="Multidrug resistance efflux transporter EmrE"/>
    <property type="match status" value="1"/>
</dbReference>
<feature type="transmembrane region" description="Helical" evidence="9">
    <location>
        <begin position="86"/>
        <end position="104"/>
    </location>
</feature>
<dbReference type="PANTHER" id="PTHR30561">
    <property type="entry name" value="SMR FAMILY PROTON-DEPENDENT DRUG EFFLUX TRANSPORTER SUGE"/>
    <property type="match status" value="1"/>
</dbReference>
<keyword evidence="11" id="KW-1185">Reference proteome</keyword>
<gene>
    <name evidence="10" type="ORF">FR932_17175</name>
</gene>
<dbReference type="GO" id="GO:0015297">
    <property type="term" value="F:antiporter activity"/>
    <property type="evidence" value="ECO:0007669"/>
    <property type="project" value="TreeGrafter"/>
</dbReference>
<name>A0A5J6WMV0_MORMI</name>
<dbReference type="OrthoDB" id="9808638at2"/>
<evidence type="ECO:0000256" key="4">
    <source>
        <dbReference type="ARBA" id="ARBA00022692"/>
    </source>
</evidence>
<keyword evidence="4 8" id="KW-0812">Transmembrane</keyword>
<evidence type="ECO:0000256" key="3">
    <source>
        <dbReference type="ARBA" id="ARBA00022475"/>
    </source>
</evidence>
<dbReference type="Pfam" id="PF00893">
    <property type="entry name" value="Multi_Drug_Res"/>
    <property type="match status" value="1"/>
</dbReference>
<keyword evidence="6 9" id="KW-0472">Membrane</keyword>
<feature type="transmembrane region" description="Helical" evidence="9">
    <location>
        <begin position="53"/>
        <end position="74"/>
    </location>
</feature>
<evidence type="ECO:0000256" key="6">
    <source>
        <dbReference type="ARBA" id="ARBA00023136"/>
    </source>
</evidence>
<keyword evidence="5 9" id="KW-1133">Transmembrane helix</keyword>
<comment type="subcellular location">
    <subcellularLocation>
        <location evidence="1 8">Cell membrane</location>
        <topology evidence="1 8">Multi-pass membrane protein</topology>
    </subcellularLocation>
</comment>
<comment type="similarity">
    <text evidence="7 8">Belongs to the drug/metabolite transporter (DMT) superfamily. Small multidrug resistance (SMR) (TC 2.A.7.1) family.</text>
</comment>
<dbReference type="GO" id="GO:0015220">
    <property type="term" value="F:choline transmembrane transporter activity"/>
    <property type="evidence" value="ECO:0007669"/>
    <property type="project" value="TreeGrafter"/>
</dbReference>
<dbReference type="Proteomes" id="UP000327424">
    <property type="component" value="Chromosome"/>
</dbReference>
<dbReference type="GO" id="GO:0031460">
    <property type="term" value="P:glycine betaine transport"/>
    <property type="evidence" value="ECO:0007669"/>
    <property type="project" value="TreeGrafter"/>
</dbReference>
<keyword evidence="2" id="KW-0813">Transport</keyword>
<accession>A0A5J6WMV0</accession>
<evidence type="ECO:0000313" key="10">
    <source>
        <dbReference type="EMBL" id="QFI39446.1"/>
    </source>
</evidence>
<evidence type="ECO:0000256" key="2">
    <source>
        <dbReference type="ARBA" id="ARBA00022448"/>
    </source>
</evidence>
<dbReference type="GO" id="GO:0015199">
    <property type="term" value="F:amino-acid betaine transmembrane transporter activity"/>
    <property type="evidence" value="ECO:0007669"/>
    <property type="project" value="TreeGrafter"/>
</dbReference>
<feature type="transmembrane region" description="Helical" evidence="9">
    <location>
        <begin position="29"/>
        <end position="46"/>
    </location>
</feature>
<dbReference type="RefSeq" id="WP_017222388.1">
    <property type="nucleotide sequence ID" value="NZ_ALOE01000014.1"/>
</dbReference>
<evidence type="ECO:0000256" key="5">
    <source>
        <dbReference type="ARBA" id="ARBA00022989"/>
    </source>
</evidence>
<dbReference type="InterPro" id="IPR000390">
    <property type="entry name" value="Small_drug/metabolite_transptr"/>
</dbReference>
<dbReference type="KEGG" id="mmaa:FR932_17175"/>
<evidence type="ECO:0000256" key="1">
    <source>
        <dbReference type="ARBA" id="ARBA00004651"/>
    </source>
</evidence>
<dbReference type="PANTHER" id="PTHR30561:SF1">
    <property type="entry name" value="MULTIDRUG TRANSPORTER EMRE"/>
    <property type="match status" value="1"/>
</dbReference>
<evidence type="ECO:0000256" key="8">
    <source>
        <dbReference type="RuleBase" id="RU003942"/>
    </source>
</evidence>
<organism evidence="10 11">
    <name type="scientific">Moritella marina ATCC 15381</name>
    <dbReference type="NCBI Taxonomy" id="1202962"/>
    <lineage>
        <taxon>Bacteria</taxon>
        <taxon>Pseudomonadati</taxon>
        <taxon>Pseudomonadota</taxon>
        <taxon>Gammaproteobacteria</taxon>
        <taxon>Alteromonadales</taxon>
        <taxon>Moritellaceae</taxon>
        <taxon>Moritella</taxon>
    </lineage>
</organism>
<dbReference type="EMBL" id="CP044399">
    <property type="protein sequence ID" value="QFI39446.1"/>
    <property type="molecule type" value="Genomic_DNA"/>
</dbReference>
<reference evidence="10 11" key="1">
    <citation type="submission" date="2019-09" db="EMBL/GenBank/DDBJ databases">
        <title>Hybrid Assembly of the complete Genome of the Deep-Sea Bacterium Moritella marina from long Nanopore and Illumina reads.</title>
        <authorList>
            <person name="Magin S."/>
            <person name="Georgoulis A."/>
            <person name="Papadimitriou K."/>
            <person name="Iliakis G."/>
            <person name="Vorgias C.E."/>
        </authorList>
    </citation>
    <scope>NUCLEOTIDE SEQUENCE [LARGE SCALE GENOMIC DNA]</scope>
    <source>
        <strain evidence="10 11">MP-1</strain>
    </source>
</reference>
<evidence type="ECO:0000256" key="9">
    <source>
        <dbReference type="SAM" id="Phobius"/>
    </source>
</evidence>
<dbReference type="GO" id="GO:0005886">
    <property type="term" value="C:plasma membrane"/>
    <property type="evidence" value="ECO:0007669"/>
    <property type="project" value="UniProtKB-SubCell"/>
</dbReference>
<dbReference type="InterPro" id="IPR045324">
    <property type="entry name" value="Small_multidrug_res"/>
</dbReference>
<dbReference type="InterPro" id="IPR037185">
    <property type="entry name" value="EmrE-like"/>
</dbReference>
<keyword evidence="3" id="KW-1003">Cell membrane</keyword>
<sequence length="109" mass="11841">MGWLFLLLGVLAEATSHVALKATNGFSNFWPSVIVIFGHLLAFLFLGQAVKNLPVGIVHASWAGLAIILVTYMSSLVYKQHLDTKVWIGMLFIAVGIALINLSSTPHTH</sequence>
<proteinExistence type="inferred from homology"/>
<evidence type="ECO:0000256" key="7">
    <source>
        <dbReference type="ARBA" id="ARBA00038032"/>
    </source>
</evidence>
<evidence type="ECO:0000313" key="11">
    <source>
        <dbReference type="Proteomes" id="UP000327424"/>
    </source>
</evidence>
<dbReference type="AlphaFoldDB" id="A0A5J6WMV0"/>